<gene>
    <name evidence="2" type="ORF">BKA10_000040</name>
</gene>
<dbReference type="SUPFAM" id="SSF56112">
    <property type="entry name" value="Protein kinase-like (PK-like)"/>
    <property type="match status" value="1"/>
</dbReference>
<sequence>MDTTPVQPVDAEAILAADALGVPLDALQLISREPLGPGSVTGFSVTAAPPVVAYVDTSLHRVRQETGLVLEGEARVWIHPADPHLPALAPAAFGHAAEVLLSRLGIAAAGMPEIVGYRPGRRAVLRVPTADGMTWVKVVRPRRIERVVQVHTALRDRGLPVPPVRGWSPEGLLVLDNASGVPATDGRWLPEALLDELDRLRAQMASADIEGKARTSLSSRLSWYAERLRAARPDQADLVNGVARRADAGMNADHRIQTIHGDLHLGQLFVDESTGEVTGLIDVDTAGAGNPADDAAAFIGHAIASAVLTQEGGDADTVWTLVDLAVERWAMDAGTRALIAIHLLGHALAAAETGVQPRADLLLSRAADIVET</sequence>
<name>A0AA40SL55_9MICO</name>
<keyword evidence="3" id="KW-1185">Reference proteome</keyword>
<dbReference type="Gene3D" id="3.90.1200.10">
    <property type="match status" value="1"/>
</dbReference>
<dbReference type="InterPro" id="IPR002575">
    <property type="entry name" value="Aminoglycoside_PTrfase"/>
</dbReference>
<reference evidence="2 3" key="1">
    <citation type="submission" date="2020-08" db="EMBL/GenBank/DDBJ databases">
        <title>Sequencing the genomes of 1000 actinobacteria strains.</title>
        <authorList>
            <person name="Klenk H.-P."/>
        </authorList>
    </citation>
    <scope>NUCLEOTIDE SEQUENCE [LARGE SCALE GENOMIC DNA]</scope>
    <source>
        <strain evidence="2 3">DSM 19600</strain>
    </source>
</reference>
<accession>A0AA40SL55</accession>
<dbReference type="Proteomes" id="UP000549113">
    <property type="component" value="Unassembled WGS sequence"/>
</dbReference>
<evidence type="ECO:0000313" key="3">
    <source>
        <dbReference type="Proteomes" id="UP000549113"/>
    </source>
</evidence>
<dbReference type="RefSeq" id="WP_183497847.1">
    <property type="nucleotide sequence ID" value="NZ_BAABCO010000003.1"/>
</dbReference>
<dbReference type="AlphaFoldDB" id="A0AA40SL55"/>
<proteinExistence type="predicted"/>
<dbReference type="Pfam" id="PF01636">
    <property type="entry name" value="APH"/>
    <property type="match status" value="1"/>
</dbReference>
<dbReference type="InterPro" id="IPR011009">
    <property type="entry name" value="Kinase-like_dom_sf"/>
</dbReference>
<comment type="caution">
    <text evidence="2">The sequence shown here is derived from an EMBL/GenBank/DDBJ whole genome shotgun (WGS) entry which is preliminary data.</text>
</comment>
<feature type="domain" description="Aminoglycoside phosphotransferase" evidence="1">
    <location>
        <begin position="132"/>
        <end position="299"/>
    </location>
</feature>
<evidence type="ECO:0000259" key="1">
    <source>
        <dbReference type="Pfam" id="PF01636"/>
    </source>
</evidence>
<dbReference type="EMBL" id="JACIFH010000001">
    <property type="protein sequence ID" value="MBB4138246.1"/>
    <property type="molecule type" value="Genomic_DNA"/>
</dbReference>
<evidence type="ECO:0000313" key="2">
    <source>
        <dbReference type="EMBL" id="MBB4138246.1"/>
    </source>
</evidence>
<organism evidence="2 3">
    <name type="scientific">Microbacterium invictum</name>
    <dbReference type="NCBI Taxonomy" id="515415"/>
    <lineage>
        <taxon>Bacteria</taxon>
        <taxon>Bacillati</taxon>
        <taxon>Actinomycetota</taxon>
        <taxon>Actinomycetes</taxon>
        <taxon>Micrococcales</taxon>
        <taxon>Microbacteriaceae</taxon>
        <taxon>Microbacterium</taxon>
    </lineage>
</organism>
<protein>
    <recommendedName>
        <fullName evidence="1">Aminoglycoside phosphotransferase domain-containing protein</fullName>
    </recommendedName>
</protein>